<accession>A0A9W7IPN9</accession>
<dbReference type="OrthoDB" id="1881450at2759"/>
<proteinExistence type="predicted"/>
<dbReference type="GO" id="GO:0003824">
    <property type="term" value="F:catalytic activity"/>
    <property type="evidence" value="ECO:0007669"/>
    <property type="project" value="InterPro"/>
</dbReference>
<dbReference type="PANTHER" id="PTHR33710">
    <property type="entry name" value="BNAC02G09200D PROTEIN"/>
    <property type="match status" value="1"/>
</dbReference>
<dbReference type="Proteomes" id="UP001165190">
    <property type="component" value="Unassembled WGS sequence"/>
</dbReference>
<feature type="domain" description="Endonuclease/exonuclease/phosphatase" evidence="2">
    <location>
        <begin position="4"/>
        <end position="202"/>
    </location>
</feature>
<organism evidence="3 4">
    <name type="scientific">Hibiscus trionum</name>
    <name type="common">Flower of an hour</name>
    <dbReference type="NCBI Taxonomy" id="183268"/>
    <lineage>
        <taxon>Eukaryota</taxon>
        <taxon>Viridiplantae</taxon>
        <taxon>Streptophyta</taxon>
        <taxon>Embryophyta</taxon>
        <taxon>Tracheophyta</taxon>
        <taxon>Spermatophyta</taxon>
        <taxon>Magnoliopsida</taxon>
        <taxon>eudicotyledons</taxon>
        <taxon>Gunneridae</taxon>
        <taxon>Pentapetalae</taxon>
        <taxon>rosids</taxon>
        <taxon>malvids</taxon>
        <taxon>Malvales</taxon>
        <taxon>Malvaceae</taxon>
        <taxon>Malvoideae</taxon>
        <taxon>Hibiscus</taxon>
    </lineage>
</organism>
<keyword evidence="1" id="KW-0175">Coiled coil</keyword>
<dbReference type="SUPFAM" id="SSF56219">
    <property type="entry name" value="DNase I-like"/>
    <property type="match status" value="1"/>
</dbReference>
<evidence type="ECO:0000256" key="1">
    <source>
        <dbReference type="SAM" id="Coils"/>
    </source>
</evidence>
<evidence type="ECO:0000259" key="2">
    <source>
        <dbReference type="Pfam" id="PF03372"/>
    </source>
</evidence>
<name>A0A9W7IPN9_HIBTR</name>
<keyword evidence="4" id="KW-1185">Reference proteome</keyword>
<dbReference type="AlphaFoldDB" id="A0A9W7IPN9"/>
<dbReference type="Pfam" id="PF03372">
    <property type="entry name" value="Exo_endo_phos"/>
    <property type="match status" value="1"/>
</dbReference>
<dbReference type="InterPro" id="IPR005135">
    <property type="entry name" value="Endo/exonuclease/phosphatase"/>
</dbReference>
<dbReference type="InterPro" id="IPR036691">
    <property type="entry name" value="Endo/exonu/phosph_ase_sf"/>
</dbReference>
<protein>
    <recommendedName>
        <fullName evidence="2">Endonuclease/exonuclease/phosphatase domain-containing protein</fullName>
    </recommendedName>
</protein>
<sequence>MRILTWNIRGLNSDTKMTAVGNLARRHRVKMMFLQETKMESIQESTIRKIWYDDDFCFIFSPSTGKSGGLLSVWDKSDFQLDKFIVKSKFIYLNGKWSNKEWKLALVNIYSPNAPSDQAQLWKELLELKNADEALWLLGGDFNATISRDERAGCSGNTFGCANFIDFISQGHFIDLPMVGKNFTWFGPNNKRSRLDRFLFDEPLISNIGDITQMGLKRMVSNHALVLISSETTDWGLIPFKFFNAWMKMEDCKALILKVLRGGNKSDITLKLRKVKAALKQWAKEGKGDLYSIARKLEANIEALEEEGNKGELNVDKVKHL</sequence>
<evidence type="ECO:0000313" key="4">
    <source>
        <dbReference type="Proteomes" id="UP001165190"/>
    </source>
</evidence>
<dbReference type="Gene3D" id="3.60.10.10">
    <property type="entry name" value="Endonuclease/exonuclease/phosphatase"/>
    <property type="match status" value="1"/>
</dbReference>
<evidence type="ECO:0000313" key="3">
    <source>
        <dbReference type="EMBL" id="GMI98812.1"/>
    </source>
</evidence>
<gene>
    <name evidence="3" type="ORF">HRI_003550500</name>
</gene>
<dbReference type="EMBL" id="BSYR01000033">
    <property type="protein sequence ID" value="GMI98812.1"/>
    <property type="molecule type" value="Genomic_DNA"/>
</dbReference>
<reference evidence="3" key="1">
    <citation type="submission" date="2023-05" db="EMBL/GenBank/DDBJ databases">
        <title>Genome and transcriptome analyses reveal genes involved in the formation of fine ridges on petal epidermal cells in Hibiscus trionum.</title>
        <authorList>
            <person name="Koshimizu S."/>
            <person name="Masuda S."/>
            <person name="Ishii T."/>
            <person name="Shirasu K."/>
            <person name="Hoshino A."/>
            <person name="Arita M."/>
        </authorList>
    </citation>
    <scope>NUCLEOTIDE SEQUENCE</scope>
    <source>
        <strain evidence="3">Hamamatsu line</strain>
    </source>
</reference>
<feature type="coiled-coil region" evidence="1">
    <location>
        <begin position="287"/>
        <end position="314"/>
    </location>
</feature>
<comment type="caution">
    <text evidence="3">The sequence shown here is derived from an EMBL/GenBank/DDBJ whole genome shotgun (WGS) entry which is preliminary data.</text>
</comment>
<dbReference type="PANTHER" id="PTHR33710:SF64">
    <property type="entry name" value="ENDONUCLEASE_EXONUCLEASE_PHOSPHATASE DOMAIN-CONTAINING PROTEIN"/>
    <property type="match status" value="1"/>
</dbReference>